<dbReference type="RefSeq" id="WP_074240102.1">
    <property type="nucleotide sequence ID" value="NZ_FSRA01000001.1"/>
</dbReference>
<feature type="compositionally biased region" description="Basic and acidic residues" evidence="8">
    <location>
        <begin position="31"/>
        <end position="42"/>
    </location>
</feature>
<gene>
    <name evidence="10" type="ORF">SAMN04488055_3113</name>
</gene>
<keyword evidence="2 7" id="KW-0004">4Fe-4S</keyword>
<dbReference type="OrthoDB" id="671811at2"/>
<evidence type="ECO:0000256" key="2">
    <source>
        <dbReference type="ARBA" id="ARBA00022485"/>
    </source>
</evidence>
<dbReference type="GO" id="GO:0051539">
    <property type="term" value="F:4 iron, 4 sulfur cluster binding"/>
    <property type="evidence" value="ECO:0007669"/>
    <property type="project" value="UniProtKB-KW"/>
</dbReference>
<evidence type="ECO:0000259" key="9">
    <source>
        <dbReference type="PROSITE" id="PS51373"/>
    </source>
</evidence>
<comment type="similarity">
    <text evidence="7">Belongs to the high-potential iron-sulfur protein (HiPIP) family.</text>
</comment>
<dbReference type="GO" id="GO:0009055">
    <property type="term" value="F:electron transfer activity"/>
    <property type="evidence" value="ECO:0007669"/>
    <property type="project" value="InterPro"/>
</dbReference>
<organism evidence="10 11">
    <name type="scientific">Chitinophaga niabensis</name>
    <dbReference type="NCBI Taxonomy" id="536979"/>
    <lineage>
        <taxon>Bacteria</taxon>
        <taxon>Pseudomonadati</taxon>
        <taxon>Bacteroidota</taxon>
        <taxon>Chitinophagia</taxon>
        <taxon>Chitinophagales</taxon>
        <taxon>Chitinophagaceae</taxon>
        <taxon>Chitinophaga</taxon>
    </lineage>
</organism>
<keyword evidence="1 7" id="KW-0813">Transport</keyword>
<dbReference type="PROSITE" id="PS51373">
    <property type="entry name" value="HIPIP"/>
    <property type="match status" value="1"/>
</dbReference>
<comment type="subunit">
    <text evidence="7">Homodimer.</text>
</comment>
<dbReference type="STRING" id="536979.SAMN04488055_3113"/>
<keyword evidence="5 7" id="KW-0408">Iron</keyword>
<dbReference type="InterPro" id="IPR000170">
    <property type="entry name" value="High_potential_FeS_prot"/>
</dbReference>
<proteinExistence type="inferred from homology"/>
<keyword evidence="11" id="KW-1185">Reference proteome</keyword>
<keyword evidence="3 7" id="KW-0479">Metal-binding</keyword>
<evidence type="ECO:0000256" key="7">
    <source>
        <dbReference type="RuleBase" id="RU000620"/>
    </source>
</evidence>
<feature type="domain" description="High potential iron-sulfur proteins family profile" evidence="9">
    <location>
        <begin position="46"/>
        <end position="114"/>
    </location>
</feature>
<evidence type="ECO:0000256" key="8">
    <source>
        <dbReference type="SAM" id="MobiDB-lite"/>
    </source>
</evidence>
<evidence type="ECO:0000256" key="3">
    <source>
        <dbReference type="ARBA" id="ARBA00022723"/>
    </source>
</evidence>
<dbReference type="PROSITE" id="PS51257">
    <property type="entry name" value="PROKAR_LIPOPROTEIN"/>
    <property type="match status" value="1"/>
</dbReference>
<dbReference type="Proteomes" id="UP000185003">
    <property type="component" value="Unassembled WGS sequence"/>
</dbReference>
<dbReference type="GO" id="GO:0019646">
    <property type="term" value="P:aerobic electron transport chain"/>
    <property type="evidence" value="ECO:0007669"/>
    <property type="project" value="InterPro"/>
</dbReference>
<dbReference type="AlphaFoldDB" id="A0A1N6H1F8"/>
<dbReference type="SUPFAM" id="SSF57652">
    <property type="entry name" value="HIPIP (high potential iron protein)"/>
    <property type="match status" value="1"/>
</dbReference>
<name>A0A1N6H1F8_9BACT</name>
<evidence type="ECO:0000256" key="6">
    <source>
        <dbReference type="ARBA" id="ARBA00023014"/>
    </source>
</evidence>
<evidence type="ECO:0000256" key="4">
    <source>
        <dbReference type="ARBA" id="ARBA00022982"/>
    </source>
</evidence>
<sequence>MNTRRHFIKNAMSLGGLLLGGAFIFSGCGDGKKPASTNDKKPTNCSDLSGISDEEKDKRKKLGYVEKSPIPDSKCGNCKLYLPPGKDEHCGSCSLFKGPIEAEGYCTYYAPLTEGE</sequence>
<dbReference type="GO" id="GO:0046872">
    <property type="term" value="F:metal ion binding"/>
    <property type="evidence" value="ECO:0007669"/>
    <property type="project" value="UniProtKB-KW"/>
</dbReference>
<evidence type="ECO:0000256" key="1">
    <source>
        <dbReference type="ARBA" id="ARBA00022448"/>
    </source>
</evidence>
<evidence type="ECO:0000313" key="11">
    <source>
        <dbReference type="Proteomes" id="UP000185003"/>
    </source>
</evidence>
<dbReference type="EMBL" id="FSRA01000001">
    <property type="protein sequence ID" value="SIO13532.1"/>
    <property type="molecule type" value="Genomic_DNA"/>
</dbReference>
<reference evidence="10 11" key="1">
    <citation type="submission" date="2016-11" db="EMBL/GenBank/DDBJ databases">
        <authorList>
            <person name="Jaros S."/>
            <person name="Januszkiewicz K."/>
            <person name="Wedrychowicz H."/>
        </authorList>
    </citation>
    <scope>NUCLEOTIDE SEQUENCE [LARGE SCALE GENOMIC DNA]</scope>
    <source>
        <strain evidence="10 11">DSM 24787</strain>
    </source>
</reference>
<keyword evidence="6 7" id="KW-0411">Iron-sulfur</keyword>
<keyword evidence="4 7" id="KW-0249">Electron transport</keyword>
<dbReference type="InterPro" id="IPR036369">
    <property type="entry name" value="HIPIP_sf"/>
</dbReference>
<dbReference type="Gene3D" id="4.10.490.10">
    <property type="entry name" value="High potential iron-sulphur protein"/>
    <property type="match status" value="1"/>
</dbReference>
<accession>A0A1N6H1F8</accession>
<comment type="function">
    <text evidence="7">Specific class of high-redox-potential 4Fe-4S ferredoxins. Functions in anaerobic electron transport in most purple and in some other photosynthetic bacteria and in at least one genus (Paracoccus) of halophilic, denitrifying bacteria.</text>
</comment>
<feature type="region of interest" description="Disordered" evidence="8">
    <location>
        <begin position="31"/>
        <end position="51"/>
    </location>
</feature>
<evidence type="ECO:0000256" key="5">
    <source>
        <dbReference type="ARBA" id="ARBA00023004"/>
    </source>
</evidence>
<evidence type="ECO:0000313" key="10">
    <source>
        <dbReference type="EMBL" id="SIO13532.1"/>
    </source>
</evidence>
<protein>
    <recommendedName>
        <fullName evidence="7">High-potential iron-sulfur protein</fullName>
        <shortName evidence="7">HiPIP</shortName>
    </recommendedName>
</protein>
<dbReference type="Pfam" id="PF01355">
    <property type="entry name" value="HIPIP"/>
    <property type="match status" value="1"/>
</dbReference>